<evidence type="ECO:0000256" key="2">
    <source>
        <dbReference type="SAM" id="MobiDB-lite"/>
    </source>
</evidence>
<dbReference type="SUPFAM" id="SSF50978">
    <property type="entry name" value="WD40 repeat-like"/>
    <property type="match status" value="1"/>
</dbReference>
<evidence type="ECO:0000256" key="3">
    <source>
        <dbReference type="SAM" id="Phobius"/>
    </source>
</evidence>
<dbReference type="AlphaFoldDB" id="A0A6H5H7X3"/>
<keyword evidence="3" id="KW-0812">Transmembrane</keyword>
<dbReference type="PROSITE" id="PS50294">
    <property type="entry name" value="WD_REPEATS_REGION"/>
    <property type="match status" value="1"/>
</dbReference>
<dbReference type="OrthoDB" id="187712at2759"/>
<gene>
    <name evidence="4" type="ORF">NTEN_LOCUS17057</name>
</gene>
<dbReference type="Gene3D" id="2.130.10.10">
    <property type="entry name" value="YVTN repeat-like/Quinoprotein amine dehydrogenase"/>
    <property type="match status" value="2"/>
</dbReference>
<dbReference type="Pfam" id="PF00400">
    <property type="entry name" value="WD40"/>
    <property type="match status" value="5"/>
</dbReference>
<dbReference type="CDD" id="cd00200">
    <property type="entry name" value="WD40"/>
    <property type="match status" value="1"/>
</dbReference>
<dbReference type="PANTHER" id="PTHR19863:SF5">
    <property type="entry name" value="WD REPEAT-CONTAINING PROTEIN 47"/>
    <property type="match status" value="1"/>
</dbReference>
<dbReference type="InterPro" id="IPR015943">
    <property type="entry name" value="WD40/YVTN_repeat-like_dom_sf"/>
</dbReference>
<dbReference type="PROSITE" id="PS50082">
    <property type="entry name" value="WD_REPEATS_2"/>
    <property type="match status" value="3"/>
</dbReference>
<keyword evidence="3" id="KW-0472">Membrane</keyword>
<proteinExistence type="predicted"/>
<dbReference type="Proteomes" id="UP000479000">
    <property type="component" value="Unassembled WGS sequence"/>
</dbReference>
<protein>
    <submittedName>
        <fullName evidence="4">Uncharacterized protein</fullName>
    </submittedName>
</protein>
<feature type="repeat" description="WD" evidence="1">
    <location>
        <begin position="326"/>
        <end position="356"/>
    </location>
</feature>
<feature type="repeat" description="WD" evidence="1">
    <location>
        <begin position="510"/>
        <end position="551"/>
    </location>
</feature>
<dbReference type="SMART" id="SM00320">
    <property type="entry name" value="WD40"/>
    <property type="match status" value="6"/>
</dbReference>
<dbReference type="InterPro" id="IPR036322">
    <property type="entry name" value="WD40_repeat_dom_sf"/>
</dbReference>
<keyword evidence="3" id="KW-1133">Transmembrane helix</keyword>
<dbReference type="EMBL" id="CADCXU010025195">
    <property type="protein sequence ID" value="CAB0012298.1"/>
    <property type="molecule type" value="Genomic_DNA"/>
</dbReference>
<feature type="transmembrane region" description="Helical" evidence="3">
    <location>
        <begin position="138"/>
        <end position="160"/>
    </location>
</feature>
<reference evidence="4 5" key="1">
    <citation type="submission" date="2020-02" db="EMBL/GenBank/DDBJ databases">
        <authorList>
            <person name="Ferguson B K."/>
        </authorList>
    </citation>
    <scope>NUCLEOTIDE SEQUENCE [LARGE SCALE GENOMIC DNA]</scope>
</reference>
<keyword evidence="5" id="KW-1185">Reference proteome</keyword>
<feature type="repeat" description="WD" evidence="1">
    <location>
        <begin position="420"/>
        <end position="460"/>
    </location>
</feature>
<dbReference type="InterPro" id="IPR040067">
    <property type="entry name" value="WDR47"/>
</dbReference>
<name>A0A6H5H7X3_9HEMI</name>
<dbReference type="InterPro" id="IPR001680">
    <property type="entry name" value="WD40_rpt"/>
</dbReference>
<evidence type="ECO:0000313" key="5">
    <source>
        <dbReference type="Proteomes" id="UP000479000"/>
    </source>
</evidence>
<keyword evidence="1" id="KW-0853">WD repeat</keyword>
<accession>A0A6H5H7X3</accession>
<feature type="transmembrane region" description="Helical" evidence="3">
    <location>
        <begin position="167"/>
        <end position="190"/>
    </location>
</feature>
<feature type="region of interest" description="Disordered" evidence="2">
    <location>
        <begin position="217"/>
        <end position="265"/>
    </location>
</feature>
<evidence type="ECO:0000256" key="1">
    <source>
        <dbReference type="PROSITE-ProRule" id="PRU00221"/>
    </source>
</evidence>
<sequence>MLRRAWPPVYTTPAVVPAPLPPPDYYYADKGKEYYFLAPLYRDALPPPPRRPPPTCPCSCLLLAASRRRSRSLDTVPSEVNASDGEGGSDDGRSAYGVVNAAAQRSKRRSMENLIDTNTARTFPTAGPILPLPDLNSILYLTLILILILILIFALILILTLILTISLILMTILILVFTLFLTFILTLALIQTLTLHPDNDPDPYPHPDVDPDIYPYFEPNPNPYSHPDDDPNTDPDIYPNSDPYPQPGPEDAGRPAPEPNENRPRFIPVTTLEDVQAVRCAEFHPNGSIYAVGSNSKTLRICAYPKLSDLREDHSTYQPTVLFKRTRHHKGSIYCMAWTPVGDLMATGSNDKTVKLMRFDPDSSNLEGKETELTMHDGTVRDVCFLEDSSNKSSLLISGGAGDCKIYVTDCATGQAYQALSGHTGHVLSLNNWGGAMFVSGSNDRTVRFWDLRTRGCVNVVTPITNPQSRQGNPVAAVCVDPSGRLLVSGHEDSACVLYDIRGGRSLQCFKPHTADVRSIRFSPSAFYLLTAGYDNKLVLTDLQAKSTSPRELFVCEIAKLPIRTIRDARRCWIFSLNWAIKRLDRF</sequence>
<organism evidence="4 5">
    <name type="scientific">Nesidiocoris tenuis</name>
    <dbReference type="NCBI Taxonomy" id="355587"/>
    <lineage>
        <taxon>Eukaryota</taxon>
        <taxon>Metazoa</taxon>
        <taxon>Ecdysozoa</taxon>
        <taxon>Arthropoda</taxon>
        <taxon>Hexapoda</taxon>
        <taxon>Insecta</taxon>
        <taxon>Pterygota</taxon>
        <taxon>Neoptera</taxon>
        <taxon>Paraneoptera</taxon>
        <taxon>Hemiptera</taxon>
        <taxon>Heteroptera</taxon>
        <taxon>Panheteroptera</taxon>
        <taxon>Cimicomorpha</taxon>
        <taxon>Miridae</taxon>
        <taxon>Dicyphina</taxon>
        <taxon>Nesidiocoris</taxon>
    </lineage>
</organism>
<dbReference type="PANTHER" id="PTHR19863">
    <property type="entry name" value="NEMITIN (NEURONAL ENRICHED MAP INTERACTING PROTEIN) HOMOLOG"/>
    <property type="match status" value="1"/>
</dbReference>
<feature type="region of interest" description="Disordered" evidence="2">
    <location>
        <begin position="72"/>
        <end position="93"/>
    </location>
</feature>
<evidence type="ECO:0000313" key="4">
    <source>
        <dbReference type="EMBL" id="CAB0012298.1"/>
    </source>
</evidence>